<dbReference type="InterPro" id="IPR047057">
    <property type="entry name" value="MerR_fam"/>
</dbReference>
<evidence type="ECO:0000256" key="2">
    <source>
        <dbReference type="SAM" id="MobiDB-lite"/>
    </source>
</evidence>
<evidence type="ECO:0000313" key="4">
    <source>
        <dbReference type="EMBL" id="SEP39317.1"/>
    </source>
</evidence>
<dbReference type="PANTHER" id="PTHR30204">
    <property type="entry name" value="REDOX-CYCLING DRUG-SENSING TRANSCRIPTIONAL ACTIVATOR SOXR"/>
    <property type="match status" value="1"/>
</dbReference>
<dbReference type="SUPFAM" id="SSF46955">
    <property type="entry name" value="Putative DNA-binding domain"/>
    <property type="match status" value="1"/>
</dbReference>
<gene>
    <name evidence="4" type="ORF">SAMN04489732_107258</name>
</gene>
<dbReference type="InterPro" id="IPR000551">
    <property type="entry name" value="MerR-type_HTH_dom"/>
</dbReference>
<dbReference type="AlphaFoldDB" id="A0A1H8XHT5"/>
<evidence type="ECO:0000259" key="3">
    <source>
        <dbReference type="PROSITE" id="PS50937"/>
    </source>
</evidence>
<sequence>MAGMDLLPISEVAAGFRPPISTLHYWERCGLLTPHRRSGRRCYDRDQLYRIALLKVWRETGNLSLDDIAAALGVRHTDRGWRTRRVPALPQGRAPARGQRLDALTRPRRVSRQGPEKPRHAPAQPHPRPQSERRDGRPFTAVQVNCPLPGNDQPG</sequence>
<dbReference type="PANTHER" id="PTHR30204:SF97">
    <property type="entry name" value="MERR FAMILY REGULATORY PROTEIN"/>
    <property type="match status" value="1"/>
</dbReference>
<keyword evidence="5" id="KW-1185">Reference proteome</keyword>
<protein>
    <submittedName>
        <fullName evidence="4">DNA-binding transcriptional regulator, MerR family</fullName>
    </submittedName>
</protein>
<dbReference type="STRING" id="394193.SAMN04489732_107258"/>
<dbReference type="EMBL" id="FOEF01000007">
    <property type="protein sequence ID" value="SEP39317.1"/>
    <property type="molecule type" value="Genomic_DNA"/>
</dbReference>
<feature type="domain" description="HTH merR-type" evidence="3">
    <location>
        <begin position="6"/>
        <end position="74"/>
    </location>
</feature>
<accession>A0A1H8XHT5</accession>
<dbReference type="CDD" id="cd00592">
    <property type="entry name" value="HTH_MerR-like"/>
    <property type="match status" value="1"/>
</dbReference>
<dbReference type="SMART" id="SM00422">
    <property type="entry name" value="HTH_MERR"/>
    <property type="match status" value="1"/>
</dbReference>
<organism evidence="4 5">
    <name type="scientific">Amycolatopsis saalfeldensis</name>
    <dbReference type="NCBI Taxonomy" id="394193"/>
    <lineage>
        <taxon>Bacteria</taxon>
        <taxon>Bacillati</taxon>
        <taxon>Actinomycetota</taxon>
        <taxon>Actinomycetes</taxon>
        <taxon>Pseudonocardiales</taxon>
        <taxon>Pseudonocardiaceae</taxon>
        <taxon>Amycolatopsis</taxon>
    </lineage>
</organism>
<dbReference type="Pfam" id="PF13411">
    <property type="entry name" value="MerR_1"/>
    <property type="match status" value="1"/>
</dbReference>
<name>A0A1H8XHT5_9PSEU</name>
<evidence type="ECO:0000313" key="5">
    <source>
        <dbReference type="Proteomes" id="UP000198582"/>
    </source>
</evidence>
<keyword evidence="1 4" id="KW-0238">DNA-binding</keyword>
<dbReference type="Gene3D" id="1.10.1660.10">
    <property type="match status" value="1"/>
</dbReference>
<evidence type="ECO:0000256" key="1">
    <source>
        <dbReference type="ARBA" id="ARBA00023125"/>
    </source>
</evidence>
<dbReference type="GO" id="GO:0003677">
    <property type="term" value="F:DNA binding"/>
    <property type="evidence" value="ECO:0007669"/>
    <property type="project" value="UniProtKB-KW"/>
</dbReference>
<dbReference type="InterPro" id="IPR009061">
    <property type="entry name" value="DNA-bd_dom_put_sf"/>
</dbReference>
<proteinExistence type="predicted"/>
<dbReference type="PROSITE" id="PS50937">
    <property type="entry name" value="HTH_MERR_2"/>
    <property type="match status" value="1"/>
</dbReference>
<dbReference type="GO" id="GO:0003700">
    <property type="term" value="F:DNA-binding transcription factor activity"/>
    <property type="evidence" value="ECO:0007669"/>
    <property type="project" value="InterPro"/>
</dbReference>
<reference evidence="4 5" key="1">
    <citation type="submission" date="2016-10" db="EMBL/GenBank/DDBJ databases">
        <authorList>
            <person name="de Groot N.N."/>
        </authorList>
    </citation>
    <scope>NUCLEOTIDE SEQUENCE [LARGE SCALE GENOMIC DNA]</scope>
    <source>
        <strain evidence="4 5">DSM 44993</strain>
    </source>
</reference>
<dbReference type="Proteomes" id="UP000198582">
    <property type="component" value="Unassembled WGS sequence"/>
</dbReference>
<feature type="region of interest" description="Disordered" evidence="2">
    <location>
        <begin position="79"/>
        <end position="155"/>
    </location>
</feature>